<dbReference type="EMBL" id="JAEKFT010000045">
    <property type="protein sequence ID" value="MBT0963977.1"/>
    <property type="molecule type" value="Genomic_DNA"/>
</dbReference>
<keyword evidence="2" id="KW-1185">Reference proteome</keyword>
<protein>
    <submittedName>
        <fullName evidence="1">AlpA family phage regulatory protein</fullName>
    </submittedName>
</protein>
<name>A0A944DGX7_DENI1</name>
<dbReference type="InterPro" id="IPR010260">
    <property type="entry name" value="AlpA"/>
</dbReference>
<sequence>MFRSDASCERLLQFPEVKRLTGLGRSSCYKLIRAGLFPRPVELGVVVL</sequence>
<organism evidence="1 2">
    <name type="scientific">Denitromonas iodatirespirans</name>
    <dbReference type="NCBI Taxonomy" id="2795389"/>
    <lineage>
        <taxon>Bacteria</taxon>
        <taxon>Pseudomonadati</taxon>
        <taxon>Pseudomonadota</taxon>
        <taxon>Betaproteobacteria</taxon>
        <taxon>Rhodocyclales</taxon>
        <taxon>Zoogloeaceae</taxon>
        <taxon>Denitromonas</taxon>
    </lineage>
</organism>
<dbReference type="Pfam" id="PF05930">
    <property type="entry name" value="Phage_AlpA"/>
    <property type="match status" value="1"/>
</dbReference>
<proteinExistence type="predicted"/>
<dbReference type="Gene3D" id="1.10.238.160">
    <property type="match status" value="1"/>
</dbReference>
<comment type="caution">
    <text evidence="1">The sequence shown here is derived from an EMBL/GenBank/DDBJ whole genome shotgun (WGS) entry which is preliminary data.</text>
</comment>
<evidence type="ECO:0000313" key="2">
    <source>
        <dbReference type="Proteomes" id="UP000694660"/>
    </source>
</evidence>
<reference evidence="2" key="1">
    <citation type="journal article" date="2022" name="ISME J.">
        <title>Genetic and phylogenetic analysis of dissimilatory iodate-reducing bacteria identifies potential niches across the world's oceans.</title>
        <authorList>
            <person name="Reyes-Umana V."/>
            <person name="Henning Z."/>
            <person name="Lee K."/>
            <person name="Barnum T.P."/>
            <person name="Coates J.D."/>
        </authorList>
    </citation>
    <scope>NUCLEOTIDE SEQUENCE [LARGE SCALE GENOMIC DNA]</scope>
    <source>
        <strain evidence="2">IR12</strain>
    </source>
</reference>
<gene>
    <name evidence="1" type="ORF">I8J34_22590</name>
</gene>
<dbReference type="Proteomes" id="UP000694660">
    <property type="component" value="Unassembled WGS sequence"/>
</dbReference>
<dbReference type="AlphaFoldDB" id="A0A944DGX7"/>
<evidence type="ECO:0000313" key="1">
    <source>
        <dbReference type="EMBL" id="MBT0963977.1"/>
    </source>
</evidence>
<accession>A0A944DGX7</accession>